<organism evidence="1">
    <name type="scientific">Arundo donax</name>
    <name type="common">Giant reed</name>
    <name type="synonym">Donax arundinaceus</name>
    <dbReference type="NCBI Taxonomy" id="35708"/>
    <lineage>
        <taxon>Eukaryota</taxon>
        <taxon>Viridiplantae</taxon>
        <taxon>Streptophyta</taxon>
        <taxon>Embryophyta</taxon>
        <taxon>Tracheophyta</taxon>
        <taxon>Spermatophyta</taxon>
        <taxon>Magnoliopsida</taxon>
        <taxon>Liliopsida</taxon>
        <taxon>Poales</taxon>
        <taxon>Poaceae</taxon>
        <taxon>PACMAD clade</taxon>
        <taxon>Arundinoideae</taxon>
        <taxon>Arundineae</taxon>
        <taxon>Arundo</taxon>
    </lineage>
</organism>
<dbReference type="AlphaFoldDB" id="A0A0A9HDH9"/>
<dbReference type="EMBL" id="GBRH01164990">
    <property type="protein sequence ID" value="JAE32906.1"/>
    <property type="molecule type" value="Transcribed_RNA"/>
</dbReference>
<reference evidence="1" key="1">
    <citation type="submission" date="2014-09" db="EMBL/GenBank/DDBJ databases">
        <authorList>
            <person name="Magalhaes I.L.F."/>
            <person name="Oliveira U."/>
            <person name="Santos F.R."/>
            <person name="Vidigal T.H.D.A."/>
            <person name="Brescovit A.D."/>
            <person name="Santos A.J."/>
        </authorList>
    </citation>
    <scope>NUCLEOTIDE SEQUENCE</scope>
    <source>
        <tissue evidence="1">Shoot tissue taken approximately 20 cm above the soil surface</tissue>
    </source>
</reference>
<proteinExistence type="predicted"/>
<accession>A0A0A9HDH9</accession>
<reference evidence="1" key="2">
    <citation type="journal article" date="2015" name="Data Brief">
        <title>Shoot transcriptome of the giant reed, Arundo donax.</title>
        <authorList>
            <person name="Barrero R.A."/>
            <person name="Guerrero F.D."/>
            <person name="Moolhuijzen P."/>
            <person name="Goolsby J.A."/>
            <person name="Tidwell J."/>
            <person name="Bellgard S.E."/>
            <person name="Bellgard M.I."/>
        </authorList>
    </citation>
    <scope>NUCLEOTIDE SEQUENCE</scope>
    <source>
        <tissue evidence="1">Shoot tissue taken approximately 20 cm above the soil surface</tissue>
    </source>
</reference>
<evidence type="ECO:0000313" key="1">
    <source>
        <dbReference type="EMBL" id="JAE32906.1"/>
    </source>
</evidence>
<name>A0A0A9HDH9_ARUDO</name>
<protein>
    <submittedName>
        <fullName evidence="1">BFN1</fullName>
    </submittedName>
</protein>
<sequence>MKIGFVPEPAEIYRIAPLVARESHVHWLMNISHEV</sequence>